<evidence type="ECO:0000256" key="2">
    <source>
        <dbReference type="ARBA" id="ARBA00023157"/>
    </source>
</evidence>
<dbReference type="Pfam" id="PF00051">
    <property type="entry name" value="Kringle"/>
    <property type="match status" value="1"/>
</dbReference>
<feature type="region of interest" description="Disordered" evidence="4">
    <location>
        <begin position="1"/>
        <end position="21"/>
    </location>
</feature>
<proteinExistence type="predicted"/>
<feature type="domain" description="Kringle" evidence="5">
    <location>
        <begin position="301"/>
        <end position="348"/>
    </location>
</feature>
<keyword evidence="1 3" id="KW-0420">Kringle</keyword>
<dbReference type="PRINTS" id="PR00018">
    <property type="entry name" value="KRINGLE"/>
</dbReference>
<comment type="caution">
    <text evidence="3">Lacks conserved residue(s) required for the propagation of feature annotation.</text>
</comment>
<reference evidence="6" key="1">
    <citation type="submission" date="2020-11" db="EMBL/GenBank/DDBJ databases">
        <authorList>
            <person name="Tran Van P."/>
        </authorList>
    </citation>
    <scope>NUCLEOTIDE SEQUENCE</scope>
</reference>
<protein>
    <recommendedName>
        <fullName evidence="5">Kringle domain-containing protein</fullName>
    </recommendedName>
</protein>
<evidence type="ECO:0000259" key="5">
    <source>
        <dbReference type="PROSITE" id="PS50070"/>
    </source>
</evidence>
<evidence type="ECO:0000256" key="4">
    <source>
        <dbReference type="SAM" id="MobiDB-lite"/>
    </source>
</evidence>
<evidence type="ECO:0000256" key="3">
    <source>
        <dbReference type="PROSITE-ProRule" id="PRU00121"/>
    </source>
</evidence>
<feature type="compositionally biased region" description="Basic and acidic residues" evidence="4">
    <location>
        <begin position="8"/>
        <end position="21"/>
    </location>
</feature>
<dbReference type="InterPro" id="IPR050759">
    <property type="entry name" value="Serine_protease_kringle"/>
</dbReference>
<dbReference type="PROSITE" id="PS50070">
    <property type="entry name" value="KRINGLE_2"/>
    <property type="match status" value="2"/>
</dbReference>
<evidence type="ECO:0000313" key="7">
    <source>
        <dbReference type="Proteomes" id="UP000677054"/>
    </source>
</evidence>
<feature type="domain" description="Kringle" evidence="5">
    <location>
        <begin position="205"/>
        <end position="288"/>
    </location>
</feature>
<dbReference type="PANTHER" id="PTHR24261:SF7">
    <property type="entry name" value="KRINGLE DOMAIN-CONTAINING PROTEIN"/>
    <property type="match status" value="1"/>
</dbReference>
<dbReference type="OrthoDB" id="1915767at2759"/>
<dbReference type="InterPro" id="IPR038178">
    <property type="entry name" value="Kringle_sf"/>
</dbReference>
<dbReference type="InterPro" id="IPR000001">
    <property type="entry name" value="Kringle"/>
</dbReference>
<dbReference type="Proteomes" id="UP000677054">
    <property type="component" value="Unassembled WGS sequence"/>
</dbReference>
<keyword evidence="2" id="KW-1015">Disulfide bond</keyword>
<evidence type="ECO:0000313" key="6">
    <source>
        <dbReference type="EMBL" id="CAD7248656.1"/>
    </source>
</evidence>
<name>A0A7R8XFF7_9CRUS</name>
<dbReference type="Gene3D" id="2.40.20.10">
    <property type="entry name" value="Plasminogen Kringle 4"/>
    <property type="match status" value="2"/>
</dbReference>
<evidence type="ECO:0000256" key="1">
    <source>
        <dbReference type="ARBA" id="ARBA00022572"/>
    </source>
</evidence>
<dbReference type="PANTHER" id="PTHR24261">
    <property type="entry name" value="PLASMINOGEN-RELATED"/>
    <property type="match status" value="1"/>
</dbReference>
<dbReference type="SUPFAM" id="SSF57440">
    <property type="entry name" value="Kringle-like"/>
    <property type="match status" value="2"/>
</dbReference>
<gene>
    <name evidence="6" type="ORF">DSTB1V02_LOCUS8467</name>
</gene>
<organism evidence="6">
    <name type="scientific">Darwinula stevensoni</name>
    <dbReference type="NCBI Taxonomy" id="69355"/>
    <lineage>
        <taxon>Eukaryota</taxon>
        <taxon>Metazoa</taxon>
        <taxon>Ecdysozoa</taxon>
        <taxon>Arthropoda</taxon>
        <taxon>Crustacea</taxon>
        <taxon>Oligostraca</taxon>
        <taxon>Ostracoda</taxon>
        <taxon>Podocopa</taxon>
        <taxon>Podocopida</taxon>
        <taxon>Darwinulocopina</taxon>
        <taxon>Darwinuloidea</taxon>
        <taxon>Darwinulidae</taxon>
        <taxon>Darwinula</taxon>
    </lineage>
</organism>
<dbReference type="EMBL" id="CAJPEV010001938">
    <property type="protein sequence ID" value="CAG0894981.1"/>
    <property type="molecule type" value="Genomic_DNA"/>
</dbReference>
<keyword evidence="7" id="KW-1185">Reference proteome</keyword>
<dbReference type="EMBL" id="LR901455">
    <property type="protein sequence ID" value="CAD7248656.1"/>
    <property type="molecule type" value="Genomic_DNA"/>
</dbReference>
<accession>A0A7R8XFF7</accession>
<dbReference type="AlphaFoldDB" id="A0A7R8XFF7"/>
<sequence length="375" mass="41935">MSNGPMMRVREPAQTGEDKVEQSWLLRGRGFHNDRLGIDRALSHQQGIGNENHFYSHLANRTKSGGAAQVPRLRIPGKQKRATESGVDAVLDMEASWVVLILLLSWIPGERGQRIVPSASFGKTWLNIRFKETILATIPTNDLRKCSLACQARRIDGCKGFMLSTQCELLGEPLRGFTKDVMGVTVYWLPGHGVGTYPNCRVTSRGREYIGSMAVSETGKACLPWKNQGTILTNEMGSRYTNSFPYYNLAMNNNYCRNPNKTGRDRPWCVVKDATGTSIIEYCNIPYCSDMTIPECRFTTQGSEYIGTRSITDNGAQCSAWNYDPPEFHDDFGGKHNYCRNPDRDSGPLPLWILIFPKTTVAPNTSGDSYRIVPV</sequence>
<dbReference type="SMART" id="SM00130">
    <property type="entry name" value="KR"/>
    <property type="match status" value="2"/>
</dbReference>
<dbReference type="InterPro" id="IPR013806">
    <property type="entry name" value="Kringle-like"/>
</dbReference>